<organism evidence="2 3">
    <name type="scientific">Stomoxys calcitrans</name>
    <name type="common">Stable fly</name>
    <name type="synonym">Conops calcitrans</name>
    <dbReference type="NCBI Taxonomy" id="35570"/>
    <lineage>
        <taxon>Eukaryota</taxon>
        <taxon>Metazoa</taxon>
        <taxon>Ecdysozoa</taxon>
        <taxon>Arthropoda</taxon>
        <taxon>Hexapoda</taxon>
        <taxon>Insecta</taxon>
        <taxon>Pterygota</taxon>
        <taxon>Neoptera</taxon>
        <taxon>Endopterygota</taxon>
        <taxon>Diptera</taxon>
        <taxon>Brachycera</taxon>
        <taxon>Muscomorpha</taxon>
        <taxon>Muscoidea</taxon>
        <taxon>Muscidae</taxon>
        <taxon>Stomoxys</taxon>
    </lineage>
</organism>
<evidence type="ECO:0000313" key="2">
    <source>
        <dbReference type="EnsemblMetazoa" id="SCAU016626-PB"/>
    </source>
</evidence>
<feature type="compositionally biased region" description="Polar residues" evidence="1">
    <location>
        <begin position="382"/>
        <end position="404"/>
    </location>
</feature>
<reference evidence="2" key="2">
    <citation type="submission" date="2020-05" db="UniProtKB">
        <authorList>
            <consortium name="EnsemblMetazoa"/>
        </authorList>
    </citation>
    <scope>IDENTIFICATION</scope>
    <source>
        <strain evidence="2">USDA</strain>
    </source>
</reference>
<feature type="compositionally biased region" description="Polar residues" evidence="1">
    <location>
        <begin position="484"/>
        <end position="493"/>
    </location>
</feature>
<gene>
    <name evidence="2" type="primary">106093607</name>
</gene>
<dbReference type="EnsemblMetazoa" id="SCAU016626-RA">
    <property type="protein sequence ID" value="SCAU016626-PA"/>
    <property type="gene ID" value="SCAU016626"/>
</dbReference>
<accession>A0A1I8QFE7</accession>
<dbReference type="OrthoDB" id="7744547at2759"/>
<evidence type="ECO:0000313" key="3">
    <source>
        <dbReference type="Proteomes" id="UP000095300"/>
    </source>
</evidence>
<protein>
    <submittedName>
        <fullName evidence="2">Uncharacterized protein</fullName>
    </submittedName>
</protein>
<feature type="region of interest" description="Disordered" evidence="1">
    <location>
        <begin position="375"/>
        <end position="426"/>
    </location>
</feature>
<name>A0A1I8QFE7_STOCA</name>
<dbReference type="EnsemblMetazoa" id="SCAU016626-RB">
    <property type="protein sequence ID" value="SCAU016626-PB"/>
    <property type="gene ID" value="SCAU016626"/>
</dbReference>
<evidence type="ECO:0000256" key="1">
    <source>
        <dbReference type="SAM" id="MobiDB-lite"/>
    </source>
</evidence>
<keyword evidence="3" id="KW-1185">Reference proteome</keyword>
<dbReference type="Proteomes" id="UP000095300">
    <property type="component" value="Unassembled WGS sequence"/>
</dbReference>
<dbReference type="VEuPathDB" id="VectorBase:SCAU016626"/>
<proteinExistence type="predicted"/>
<reference evidence="3" key="1">
    <citation type="submission" date="2015-05" db="EMBL/GenBank/DDBJ databases">
        <authorList>
            <person name="Wilson R.K."/>
            <person name="Warren W.C."/>
            <person name="Olafson P."/>
        </authorList>
    </citation>
    <scope>NUCLEOTIDE SEQUENCE [LARGE SCALE GENOMIC DNA]</scope>
    <source>
        <strain evidence="3">USDA</strain>
    </source>
</reference>
<dbReference type="AlphaFoldDB" id="A0A1I8QFE7"/>
<sequence>MAYEDSYVNTYYPEYTAHISSRPRPHSVHPFRHLVASSTNLNGAWEGGGSAHSGYGPEPMEYDYHTGPQAHAPMGDYSYHSAAGTGYGGPPPAYHAPVHVSAKPAGGGKKKSGGARKRSSHSSTMTALTLLSFFFFVNLLQNCIKDHMDYMHPTVMVMTPDIRRKSFNKMGEMNSREQSSGISAAGVVATNEANIVMQPADMLASAAFSSSQVMEAMKPYVNLQSPYSSVNKPMEVLPNRPAQPAPAGPPVVAQYQNHHAAPAEVQHQRPPSAYDPHQPDVYEQHLQHNYPGEHIPAVPAYNPSSQEFPKPLLNENPLVNQQQPPVYMGSSKDHPSAHHEYTPAVAPIQHHSHDEMMAAAASSVSGSFYSTTRNPFLDHKYPNQSPAYTPQSDHGFKQPSSQNYHRYPPKNNAEDSAAHQGPVPWSSTHSMVSSAVMSAPIRRATIVSVSPTIKWISLPSNVDDHADFDDDVPSSELRRDSRYGETTYQRKFP</sequence>
<feature type="region of interest" description="Disordered" evidence="1">
    <location>
        <begin position="460"/>
        <end position="493"/>
    </location>
</feature>